<comment type="pathway">
    <text evidence="3 12">Cofactor biosynthesis; tetrahydrofolate biosynthesis; 7,8-dihydrofolate from 2-amino-4-hydroxy-6-hydroxymethyl-7,8-dihydropteridine diphosphate and 4-aminobenzoate: step 1/2.</text>
</comment>
<dbReference type="GO" id="GO:0046656">
    <property type="term" value="P:folic acid biosynthetic process"/>
    <property type="evidence" value="ECO:0007669"/>
    <property type="project" value="UniProtKB-KW"/>
</dbReference>
<evidence type="ECO:0000256" key="5">
    <source>
        <dbReference type="ARBA" id="ARBA00012458"/>
    </source>
</evidence>
<dbReference type="AlphaFoldDB" id="A0A2M9CNC6"/>
<evidence type="ECO:0000256" key="11">
    <source>
        <dbReference type="ARBA" id="ARBA00030193"/>
    </source>
</evidence>
<evidence type="ECO:0000256" key="12">
    <source>
        <dbReference type="RuleBase" id="RU361205"/>
    </source>
</evidence>
<evidence type="ECO:0000313" key="14">
    <source>
        <dbReference type="EMBL" id="PJJ73409.1"/>
    </source>
</evidence>
<comment type="function">
    <text evidence="12">Catalyzes the condensation of para-aminobenzoate (pABA) with 6-hydroxymethyl-7,8-dihydropterin diphosphate (DHPt-PP) to form 7,8-dihydropteroate (H2Pte), the immediate precursor of folate derivatives.</text>
</comment>
<dbReference type="CDD" id="cd00739">
    <property type="entry name" value="DHPS"/>
    <property type="match status" value="1"/>
</dbReference>
<gene>
    <name evidence="14" type="ORF">CLV46_2997</name>
</gene>
<keyword evidence="7 12" id="KW-0808">Transferase</keyword>
<dbReference type="EC" id="2.5.1.15" evidence="5 12"/>
<evidence type="ECO:0000256" key="2">
    <source>
        <dbReference type="ARBA" id="ARBA00001946"/>
    </source>
</evidence>
<dbReference type="InterPro" id="IPR000489">
    <property type="entry name" value="Pterin-binding_dom"/>
</dbReference>
<keyword evidence="8 12" id="KW-0479">Metal-binding</keyword>
<dbReference type="RefSeq" id="WP_245866909.1">
    <property type="nucleotide sequence ID" value="NZ_PGFF01000001.1"/>
</dbReference>
<dbReference type="InterPro" id="IPR006390">
    <property type="entry name" value="DHP_synth_dom"/>
</dbReference>
<dbReference type="FunFam" id="3.20.20.20:FF:000006">
    <property type="entry name" value="Dihydropteroate synthase"/>
    <property type="match status" value="1"/>
</dbReference>
<evidence type="ECO:0000313" key="15">
    <source>
        <dbReference type="Proteomes" id="UP000228758"/>
    </source>
</evidence>
<evidence type="ECO:0000256" key="9">
    <source>
        <dbReference type="ARBA" id="ARBA00022842"/>
    </source>
</evidence>
<dbReference type="PROSITE" id="PS00792">
    <property type="entry name" value="DHPS_1"/>
    <property type="match status" value="1"/>
</dbReference>
<evidence type="ECO:0000256" key="10">
    <source>
        <dbReference type="ARBA" id="ARBA00022909"/>
    </source>
</evidence>
<evidence type="ECO:0000256" key="4">
    <source>
        <dbReference type="ARBA" id="ARBA00009503"/>
    </source>
</evidence>
<evidence type="ECO:0000256" key="8">
    <source>
        <dbReference type="ARBA" id="ARBA00022723"/>
    </source>
</evidence>
<dbReference type="UniPathway" id="UPA00077">
    <property type="reaction ID" value="UER00156"/>
</dbReference>
<dbReference type="PROSITE" id="PS00793">
    <property type="entry name" value="DHPS_2"/>
    <property type="match status" value="1"/>
</dbReference>
<dbReference type="SUPFAM" id="SSF51717">
    <property type="entry name" value="Dihydropteroate synthetase-like"/>
    <property type="match status" value="1"/>
</dbReference>
<dbReference type="Pfam" id="PF00809">
    <property type="entry name" value="Pterin_bind"/>
    <property type="match status" value="1"/>
</dbReference>
<feature type="domain" description="Pterin-binding" evidence="13">
    <location>
        <begin position="17"/>
        <end position="271"/>
    </location>
</feature>
<evidence type="ECO:0000259" key="13">
    <source>
        <dbReference type="PROSITE" id="PS50972"/>
    </source>
</evidence>
<keyword evidence="9 12" id="KW-0460">Magnesium</keyword>
<evidence type="ECO:0000256" key="3">
    <source>
        <dbReference type="ARBA" id="ARBA00004763"/>
    </source>
</evidence>
<dbReference type="InterPro" id="IPR045031">
    <property type="entry name" value="DHP_synth-like"/>
</dbReference>
<dbReference type="PROSITE" id="PS50972">
    <property type="entry name" value="PTERIN_BINDING"/>
    <property type="match status" value="1"/>
</dbReference>
<evidence type="ECO:0000256" key="1">
    <source>
        <dbReference type="ARBA" id="ARBA00000012"/>
    </source>
</evidence>
<comment type="similarity">
    <text evidence="4 12">Belongs to the DHPS family.</text>
</comment>
<dbReference type="GO" id="GO:0046654">
    <property type="term" value="P:tetrahydrofolate biosynthetic process"/>
    <property type="evidence" value="ECO:0007669"/>
    <property type="project" value="UniProtKB-UniPathway"/>
</dbReference>
<accession>A0A2M9CNC6</accession>
<proteinExistence type="inferred from homology"/>
<comment type="catalytic activity">
    <reaction evidence="1">
        <text>(7,8-dihydropterin-6-yl)methyl diphosphate + 4-aminobenzoate = 7,8-dihydropteroate + diphosphate</text>
        <dbReference type="Rhea" id="RHEA:19949"/>
        <dbReference type="ChEBI" id="CHEBI:17836"/>
        <dbReference type="ChEBI" id="CHEBI:17839"/>
        <dbReference type="ChEBI" id="CHEBI:33019"/>
        <dbReference type="ChEBI" id="CHEBI:72950"/>
        <dbReference type="EC" id="2.5.1.15"/>
    </reaction>
</comment>
<dbReference type="GO" id="GO:0004156">
    <property type="term" value="F:dihydropteroate synthase activity"/>
    <property type="evidence" value="ECO:0007669"/>
    <property type="project" value="UniProtKB-EC"/>
</dbReference>
<comment type="cofactor">
    <cofactor evidence="2 12">
        <name>Mg(2+)</name>
        <dbReference type="ChEBI" id="CHEBI:18420"/>
    </cofactor>
</comment>
<comment type="caution">
    <text evidence="14">The sequence shown here is derived from an EMBL/GenBank/DDBJ whole genome shotgun (WGS) entry which is preliminary data.</text>
</comment>
<dbReference type="PANTHER" id="PTHR20941">
    <property type="entry name" value="FOLATE SYNTHESIS PROTEINS"/>
    <property type="match status" value="1"/>
</dbReference>
<evidence type="ECO:0000256" key="6">
    <source>
        <dbReference type="ARBA" id="ARBA00016919"/>
    </source>
</evidence>
<protein>
    <recommendedName>
        <fullName evidence="6 12">Dihydropteroate synthase</fullName>
        <shortName evidence="12">DHPS</shortName>
        <ecNumber evidence="5 12">2.5.1.15</ecNumber>
    </recommendedName>
    <alternativeName>
        <fullName evidence="11 12">Dihydropteroate pyrophosphorylase</fullName>
    </alternativeName>
</protein>
<dbReference type="Proteomes" id="UP000228758">
    <property type="component" value="Unassembled WGS sequence"/>
</dbReference>
<dbReference type="InterPro" id="IPR011005">
    <property type="entry name" value="Dihydropteroate_synth-like_sf"/>
</dbReference>
<sequence>MGDALVQQDRTGRSRRTSIMGVLNVTPDSFSDGGRFDSADDAIARGLELVEQGADVVDVGGESTRPGADRVPVEEEQRRVIPVVRALAERGVAVSVDTMNSATAVAAIAAGARYINDVSGGLADPEMHRVIAESDAVYIASHWRGHSATMNKHTQYADVVREVHHTLALRASELIIRGVPVERIVLDPGLGFAKKARHNWALLGHLGELVELGFPVLVGASRKRFLGKLLDPDAPVTDRDAPTAIVSALAAREGAWAVRVHDVPGTRAALAVAEAWRQGALA</sequence>
<dbReference type="EMBL" id="PGFF01000001">
    <property type="protein sequence ID" value="PJJ73409.1"/>
    <property type="molecule type" value="Genomic_DNA"/>
</dbReference>
<dbReference type="NCBIfam" id="TIGR01496">
    <property type="entry name" value="DHPS"/>
    <property type="match status" value="1"/>
</dbReference>
<reference evidence="14 15" key="1">
    <citation type="submission" date="2017-11" db="EMBL/GenBank/DDBJ databases">
        <title>Genomic Encyclopedia of Archaeal and Bacterial Type Strains, Phase II (KMG-II): From Individual Species to Whole Genera.</title>
        <authorList>
            <person name="Goeker M."/>
        </authorList>
    </citation>
    <scope>NUCLEOTIDE SEQUENCE [LARGE SCALE GENOMIC DNA]</scope>
    <source>
        <strain evidence="14 15">DSM 27393</strain>
    </source>
</reference>
<keyword evidence="15" id="KW-1185">Reference proteome</keyword>
<name>A0A2M9CNC6_9MICO</name>
<evidence type="ECO:0000256" key="7">
    <source>
        <dbReference type="ARBA" id="ARBA00022679"/>
    </source>
</evidence>
<keyword evidence="10 12" id="KW-0289">Folate biosynthesis</keyword>
<dbReference type="GO" id="GO:0005829">
    <property type="term" value="C:cytosol"/>
    <property type="evidence" value="ECO:0007669"/>
    <property type="project" value="TreeGrafter"/>
</dbReference>
<organism evidence="14 15">
    <name type="scientific">Diaminobutyricimonas aerilata</name>
    <dbReference type="NCBI Taxonomy" id="1162967"/>
    <lineage>
        <taxon>Bacteria</taxon>
        <taxon>Bacillati</taxon>
        <taxon>Actinomycetota</taxon>
        <taxon>Actinomycetes</taxon>
        <taxon>Micrococcales</taxon>
        <taxon>Microbacteriaceae</taxon>
        <taxon>Diaminobutyricimonas</taxon>
    </lineage>
</organism>
<dbReference type="Gene3D" id="3.20.20.20">
    <property type="entry name" value="Dihydropteroate synthase-like"/>
    <property type="match status" value="1"/>
</dbReference>
<dbReference type="GO" id="GO:0046872">
    <property type="term" value="F:metal ion binding"/>
    <property type="evidence" value="ECO:0007669"/>
    <property type="project" value="UniProtKB-KW"/>
</dbReference>
<dbReference type="PANTHER" id="PTHR20941:SF1">
    <property type="entry name" value="FOLIC ACID SYNTHESIS PROTEIN FOL1"/>
    <property type="match status" value="1"/>
</dbReference>